<evidence type="ECO:0000256" key="1">
    <source>
        <dbReference type="ARBA" id="ARBA00008520"/>
    </source>
</evidence>
<keyword evidence="2" id="KW-0813">Transport</keyword>
<evidence type="ECO:0000313" key="6">
    <source>
        <dbReference type="Proteomes" id="UP000295632"/>
    </source>
</evidence>
<evidence type="ECO:0000256" key="4">
    <source>
        <dbReference type="SAM" id="SignalP"/>
    </source>
</evidence>
<sequence length="428" mass="46075">MKKWLTASLVTMLVLLSACGSGSGDSASGDGGNAEDKVTLTLWNIWTDPSPQNEANLAQVEKFMEEHPDIIIEQQSIPHDQYKVKLKTQAAGNELPDLMQVWPGSELSPLVSGGLLQPIDDIVGNWDGLVSDAQLRDYGIDGSQYAIPAAQTVTGMIYYDKDILAEAGYEEFPKTYEEFKQLITDLRSNDIIPITLGNKAQWILQSTYISAIGDRMTGSDFLSNVVAGEASFTDERFVKAVGVIQELAEMNAFNEDFNAIDNIQHRVLFTSGEAAMMIDGAWSLGSLKEQAPEGMNIGIAKFPTIEGGDGNPEAVPAVVGTGIAINSDLEGAELEAAKEFLKGFYTEDLFKAYLEAGVVPAANVEAPEGVDPLVQRVAELSSGELSPVYDSVLSAQVISTLNSGLQEVTLGTKTPEELAEDLQAEIEK</sequence>
<evidence type="ECO:0000313" key="5">
    <source>
        <dbReference type="EMBL" id="TDQ42946.1"/>
    </source>
</evidence>
<dbReference type="GO" id="GO:1901982">
    <property type="term" value="F:maltose binding"/>
    <property type="evidence" value="ECO:0007669"/>
    <property type="project" value="TreeGrafter"/>
</dbReference>
<gene>
    <name evidence="5" type="ORF">EV213_101376</name>
</gene>
<dbReference type="InterPro" id="IPR006059">
    <property type="entry name" value="SBP"/>
</dbReference>
<dbReference type="OrthoDB" id="9798191at2"/>
<feature type="chain" id="PRO_5038469798" evidence="4">
    <location>
        <begin position="24"/>
        <end position="428"/>
    </location>
</feature>
<dbReference type="Gene3D" id="3.40.190.10">
    <property type="entry name" value="Periplasmic binding protein-like II"/>
    <property type="match status" value="2"/>
</dbReference>
<name>A0A4R6UAQ6_9BACI</name>
<organism evidence="5 6">
    <name type="scientific">Aureibacillus halotolerans</name>
    <dbReference type="NCBI Taxonomy" id="1508390"/>
    <lineage>
        <taxon>Bacteria</taxon>
        <taxon>Bacillati</taxon>
        <taxon>Bacillota</taxon>
        <taxon>Bacilli</taxon>
        <taxon>Bacillales</taxon>
        <taxon>Bacillaceae</taxon>
        <taxon>Aureibacillus</taxon>
    </lineage>
</organism>
<dbReference type="GO" id="GO:0055052">
    <property type="term" value="C:ATP-binding cassette (ABC) transporter complex, substrate-binding subunit-containing"/>
    <property type="evidence" value="ECO:0007669"/>
    <property type="project" value="TreeGrafter"/>
</dbReference>
<dbReference type="Proteomes" id="UP000295632">
    <property type="component" value="Unassembled WGS sequence"/>
</dbReference>
<dbReference type="AlphaFoldDB" id="A0A4R6UAQ6"/>
<reference evidence="5 6" key="1">
    <citation type="submission" date="2019-03" db="EMBL/GenBank/DDBJ databases">
        <title>Genomic Encyclopedia of Type Strains, Phase IV (KMG-IV): sequencing the most valuable type-strain genomes for metagenomic binning, comparative biology and taxonomic classification.</title>
        <authorList>
            <person name="Goeker M."/>
        </authorList>
    </citation>
    <scope>NUCLEOTIDE SEQUENCE [LARGE SCALE GENOMIC DNA]</scope>
    <source>
        <strain evidence="5 6">DSM 28697</strain>
    </source>
</reference>
<accession>A0A4R6UAQ6</accession>
<dbReference type="PROSITE" id="PS51257">
    <property type="entry name" value="PROKAR_LIPOPROTEIN"/>
    <property type="match status" value="1"/>
</dbReference>
<keyword evidence="6" id="KW-1185">Reference proteome</keyword>
<evidence type="ECO:0000256" key="3">
    <source>
        <dbReference type="ARBA" id="ARBA00022729"/>
    </source>
</evidence>
<protein>
    <submittedName>
        <fullName evidence="5">Carbohydrate ABC transporter substrate-binding protein (CUT1 family)</fullName>
    </submittedName>
</protein>
<keyword evidence="3 4" id="KW-0732">Signal</keyword>
<feature type="signal peptide" evidence="4">
    <location>
        <begin position="1"/>
        <end position="23"/>
    </location>
</feature>
<comment type="caution">
    <text evidence="5">The sequence shown here is derived from an EMBL/GenBank/DDBJ whole genome shotgun (WGS) entry which is preliminary data.</text>
</comment>
<dbReference type="PANTHER" id="PTHR30061">
    <property type="entry name" value="MALTOSE-BINDING PERIPLASMIC PROTEIN"/>
    <property type="match status" value="1"/>
</dbReference>
<dbReference type="GO" id="GO:0015768">
    <property type="term" value="P:maltose transport"/>
    <property type="evidence" value="ECO:0007669"/>
    <property type="project" value="TreeGrafter"/>
</dbReference>
<dbReference type="RefSeq" id="WP_133578764.1">
    <property type="nucleotide sequence ID" value="NZ_SNYJ01000001.1"/>
</dbReference>
<evidence type="ECO:0000256" key="2">
    <source>
        <dbReference type="ARBA" id="ARBA00022448"/>
    </source>
</evidence>
<dbReference type="PANTHER" id="PTHR30061:SF50">
    <property type="entry name" value="MALTOSE_MALTODEXTRIN-BINDING PERIPLASMIC PROTEIN"/>
    <property type="match status" value="1"/>
</dbReference>
<dbReference type="SUPFAM" id="SSF53850">
    <property type="entry name" value="Periplasmic binding protein-like II"/>
    <property type="match status" value="1"/>
</dbReference>
<dbReference type="EMBL" id="SNYJ01000001">
    <property type="protein sequence ID" value="TDQ42946.1"/>
    <property type="molecule type" value="Genomic_DNA"/>
</dbReference>
<dbReference type="GO" id="GO:0042956">
    <property type="term" value="P:maltodextrin transmembrane transport"/>
    <property type="evidence" value="ECO:0007669"/>
    <property type="project" value="TreeGrafter"/>
</dbReference>
<proteinExistence type="inferred from homology"/>
<comment type="similarity">
    <text evidence="1">Belongs to the bacterial solute-binding protein 1 family.</text>
</comment>
<dbReference type="Pfam" id="PF13416">
    <property type="entry name" value="SBP_bac_8"/>
    <property type="match status" value="1"/>
</dbReference>